<accession>A0ABS7SNH1</accession>
<sequence>MTMKTATVLMTLMLGLAACKEKVAVTTTTPAAPAATTPAAPDNSVPALTSQGYGSVRFGQTLSDVEQALGEKAQSRGESDPACTYVKFDKLPGARFMVETGVITRAEADAGIPNELGVAVGDTVEQAKAKYPAVQVGPHKYVPDGNYLTFKKVDSNNAIVMEAEGSKITRIRSGIEPAVSYVEGCQ</sequence>
<gene>
    <name evidence="2" type="ORF">I4X03_009380</name>
</gene>
<protein>
    <recommendedName>
        <fullName evidence="4">Lipoprotein</fullName>
    </recommendedName>
</protein>
<evidence type="ECO:0000313" key="3">
    <source>
        <dbReference type="Proteomes" id="UP000809349"/>
    </source>
</evidence>
<keyword evidence="3" id="KW-1185">Reference proteome</keyword>
<feature type="chain" id="PRO_5045482841" description="Lipoprotein" evidence="1">
    <location>
        <begin position="25"/>
        <end position="186"/>
    </location>
</feature>
<dbReference type="Proteomes" id="UP000809349">
    <property type="component" value="Unassembled WGS sequence"/>
</dbReference>
<comment type="caution">
    <text evidence="2">The sequence shown here is derived from an EMBL/GenBank/DDBJ whole genome shotgun (WGS) entry which is preliminary data.</text>
</comment>
<proteinExistence type="predicted"/>
<organism evidence="2 3">
    <name type="scientific">Massilia soli</name>
    <dbReference type="NCBI Taxonomy" id="2792854"/>
    <lineage>
        <taxon>Bacteria</taxon>
        <taxon>Pseudomonadati</taxon>
        <taxon>Pseudomonadota</taxon>
        <taxon>Betaproteobacteria</taxon>
        <taxon>Burkholderiales</taxon>
        <taxon>Oxalobacteraceae</taxon>
        <taxon>Telluria group</taxon>
        <taxon>Massilia</taxon>
    </lineage>
</organism>
<name>A0ABS7SNH1_9BURK</name>
<feature type="signal peptide" evidence="1">
    <location>
        <begin position="1"/>
        <end position="24"/>
    </location>
</feature>
<dbReference type="RefSeq" id="WP_223467957.1">
    <property type="nucleotide sequence ID" value="NZ_JAFBIL020000003.1"/>
</dbReference>
<reference evidence="2 3" key="1">
    <citation type="submission" date="2021-08" db="EMBL/GenBank/DDBJ databases">
        <title>Massilia sp. R798.</title>
        <authorList>
            <person name="Baek J.H."/>
            <person name="Jung H.S."/>
            <person name="Kim K.R."/>
            <person name="Jeon C.O."/>
        </authorList>
    </citation>
    <scope>NUCLEOTIDE SEQUENCE [LARGE SCALE GENOMIC DNA]</scope>
    <source>
        <strain evidence="2 3">R798</strain>
    </source>
</reference>
<evidence type="ECO:0000313" key="2">
    <source>
        <dbReference type="EMBL" id="MBZ2207469.1"/>
    </source>
</evidence>
<dbReference type="PROSITE" id="PS51257">
    <property type="entry name" value="PROKAR_LIPOPROTEIN"/>
    <property type="match status" value="1"/>
</dbReference>
<evidence type="ECO:0008006" key="4">
    <source>
        <dbReference type="Google" id="ProtNLM"/>
    </source>
</evidence>
<keyword evidence="1" id="KW-0732">Signal</keyword>
<dbReference type="EMBL" id="JAFBIL020000003">
    <property type="protein sequence ID" value="MBZ2207469.1"/>
    <property type="molecule type" value="Genomic_DNA"/>
</dbReference>
<evidence type="ECO:0000256" key="1">
    <source>
        <dbReference type="SAM" id="SignalP"/>
    </source>
</evidence>